<keyword evidence="2" id="KW-1185">Reference proteome</keyword>
<sequence>MQRKKWIDAVKQQNAYSADWQPKDSDLICSAHFIGNKKGEDVFSPSYTPTKFSKTPVVNEKSIISRHNRFLKRRLADKQQFNISTAAIKVKRSSSSTVPQCLSDQENINVDNHHQTVNYINKTQDQGCQANTIVDCNEFDKVFSCNIYYIMGQNTCDAKIQTDINIPAGPVKIPNQKRYKNQSCGTLPKSSKNIAVGPDLPIEIENTDQITFQGCVMKDEQLNDLTGVNYNTFNFLMKKLNVPRNVTVSKKK</sequence>
<name>A0AA39FKV4_MICHY</name>
<dbReference type="EMBL" id="JAQQBR010000235">
    <property type="protein sequence ID" value="KAK0171472.1"/>
    <property type="molecule type" value="Genomic_DNA"/>
</dbReference>
<dbReference type="AlphaFoldDB" id="A0AA39FKV4"/>
<proteinExistence type="predicted"/>
<evidence type="ECO:0008006" key="3">
    <source>
        <dbReference type="Google" id="ProtNLM"/>
    </source>
</evidence>
<comment type="caution">
    <text evidence="1">The sequence shown here is derived from an EMBL/GenBank/DDBJ whole genome shotgun (WGS) entry which is preliminary data.</text>
</comment>
<organism evidence="1 2">
    <name type="scientific">Microctonus hyperodae</name>
    <name type="common">Parasitoid wasp</name>
    <dbReference type="NCBI Taxonomy" id="165561"/>
    <lineage>
        <taxon>Eukaryota</taxon>
        <taxon>Metazoa</taxon>
        <taxon>Ecdysozoa</taxon>
        <taxon>Arthropoda</taxon>
        <taxon>Hexapoda</taxon>
        <taxon>Insecta</taxon>
        <taxon>Pterygota</taxon>
        <taxon>Neoptera</taxon>
        <taxon>Endopterygota</taxon>
        <taxon>Hymenoptera</taxon>
        <taxon>Apocrita</taxon>
        <taxon>Ichneumonoidea</taxon>
        <taxon>Braconidae</taxon>
        <taxon>Euphorinae</taxon>
        <taxon>Microctonus</taxon>
    </lineage>
</organism>
<protein>
    <recommendedName>
        <fullName evidence="3">THAP-type domain-containing protein</fullName>
    </recommendedName>
</protein>
<reference evidence="1" key="2">
    <citation type="submission" date="2023-03" db="EMBL/GenBank/DDBJ databases">
        <authorList>
            <person name="Inwood S.N."/>
            <person name="Skelly J.G."/>
            <person name="Guhlin J."/>
            <person name="Harrop T.W.R."/>
            <person name="Goldson S.G."/>
            <person name="Dearden P.K."/>
        </authorList>
    </citation>
    <scope>NUCLEOTIDE SEQUENCE</scope>
    <source>
        <strain evidence="1">Lincoln</strain>
        <tissue evidence="1">Whole body</tissue>
    </source>
</reference>
<dbReference type="Proteomes" id="UP001168972">
    <property type="component" value="Unassembled WGS sequence"/>
</dbReference>
<feature type="non-terminal residue" evidence="1">
    <location>
        <position position="252"/>
    </location>
</feature>
<evidence type="ECO:0000313" key="2">
    <source>
        <dbReference type="Proteomes" id="UP001168972"/>
    </source>
</evidence>
<accession>A0AA39FKV4</accession>
<gene>
    <name evidence="1" type="ORF">PV327_011246</name>
</gene>
<reference evidence="1" key="1">
    <citation type="journal article" date="2023" name="bioRxiv">
        <title>Scaffold-level genome assemblies of two parasitoid biocontrol wasps reveal the parthenogenesis mechanism and an associated novel virus.</title>
        <authorList>
            <person name="Inwood S."/>
            <person name="Skelly J."/>
            <person name="Guhlin J."/>
            <person name="Harrop T."/>
            <person name="Goldson S."/>
            <person name="Dearden P."/>
        </authorList>
    </citation>
    <scope>NUCLEOTIDE SEQUENCE</scope>
    <source>
        <strain evidence="1">Lincoln</strain>
        <tissue evidence="1">Whole body</tissue>
    </source>
</reference>
<evidence type="ECO:0000313" key="1">
    <source>
        <dbReference type="EMBL" id="KAK0171472.1"/>
    </source>
</evidence>